<protein>
    <submittedName>
        <fullName evidence="1">Uncharacterized protein</fullName>
    </submittedName>
</protein>
<organism evidence="1 2">
    <name type="scientific">Chryseolinea lacunae</name>
    <dbReference type="NCBI Taxonomy" id="2801331"/>
    <lineage>
        <taxon>Bacteria</taxon>
        <taxon>Pseudomonadati</taxon>
        <taxon>Bacteroidota</taxon>
        <taxon>Cytophagia</taxon>
        <taxon>Cytophagales</taxon>
        <taxon>Fulvivirgaceae</taxon>
        <taxon>Chryseolinea</taxon>
    </lineage>
</organism>
<name>A0ABS1KRK7_9BACT</name>
<gene>
    <name evidence="1" type="ORF">JI741_12240</name>
</gene>
<keyword evidence="2" id="KW-1185">Reference proteome</keyword>
<dbReference type="RefSeq" id="WP_202009696.1">
    <property type="nucleotide sequence ID" value="NZ_JAERRB010000003.1"/>
</dbReference>
<evidence type="ECO:0000313" key="2">
    <source>
        <dbReference type="Proteomes" id="UP000613030"/>
    </source>
</evidence>
<dbReference type="Proteomes" id="UP000613030">
    <property type="component" value="Unassembled WGS sequence"/>
</dbReference>
<proteinExistence type="predicted"/>
<dbReference type="EMBL" id="JAERRB010000003">
    <property type="protein sequence ID" value="MBL0741994.1"/>
    <property type="molecule type" value="Genomic_DNA"/>
</dbReference>
<reference evidence="1 2" key="1">
    <citation type="submission" date="2021-01" db="EMBL/GenBank/DDBJ databases">
        <title>Chryseolinea sp. Jin1 Genome sequencing and assembly.</title>
        <authorList>
            <person name="Kim I."/>
        </authorList>
    </citation>
    <scope>NUCLEOTIDE SEQUENCE [LARGE SCALE GENOMIC DNA]</scope>
    <source>
        <strain evidence="1 2">Jin1</strain>
    </source>
</reference>
<evidence type="ECO:0000313" key="1">
    <source>
        <dbReference type="EMBL" id="MBL0741994.1"/>
    </source>
</evidence>
<comment type="caution">
    <text evidence="1">The sequence shown here is derived from an EMBL/GenBank/DDBJ whole genome shotgun (WGS) entry which is preliminary data.</text>
</comment>
<sequence>MTPFIASTFVSGGSLWLYIDNNVVLKNSNNATVELEEEGEYIVHWLVMGSPGSSYSITISSPREAQFQLTRVLGMAGKDFGGFRYKS</sequence>
<accession>A0ABS1KRK7</accession>